<organism evidence="1 2">
    <name type="scientific">Erwinia phage AH03</name>
    <dbReference type="NCBI Taxonomy" id="2869568"/>
    <lineage>
        <taxon>Viruses</taxon>
        <taxon>Duplodnaviria</taxon>
        <taxon>Heunggongvirae</taxon>
        <taxon>Uroviricota</taxon>
        <taxon>Caudoviricetes</taxon>
        <taxon>Ahotrevirus</taxon>
        <taxon>Ahotrevirus AH03</taxon>
    </lineage>
</organism>
<sequence length="165" mass="18408">MSEYSEFFLKSKSSIVGLETVEISHPKFSKVYRIVRNNTKGISATIEDGSVVTFSYYPLKIEFDGMKDDLDSGMKITLGDLSEILPVEMDNLNGDFSVKPTIKYRVYRSDDLTTPIYGPIVYGADDISFDGLDSTIDAQAPSLNNNRTGIIYDLSGKFRTLKGFL</sequence>
<dbReference type="Pfam" id="PF08875">
    <property type="entry name" value="DUF1833"/>
    <property type="match status" value="1"/>
</dbReference>
<dbReference type="InterPro" id="IPR014974">
    <property type="entry name" value="DUF1833"/>
</dbReference>
<name>A0AAE7X0P9_9CAUD</name>
<proteinExistence type="predicted"/>
<evidence type="ECO:0000313" key="2">
    <source>
        <dbReference type="Proteomes" id="UP000828678"/>
    </source>
</evidence>
<reference evidence="1" key="1">
    <citation type="submission" date="2021-07" db="EMBL/GenBank/DDBJ databases">
        <authorList>
            <person name="Roth S.J."/>
            <person name="Krukonis G.P."/>
            <person name="Delesalle V.A."/>
        </authorList>
    </citation>
    <scope>NUCLEOTIDE SEQUENCE</scope>
</reference>
<dbReference type="Proteomes" id="UP000828678">
    <property type="component" value="Segment"/>
</dbReference>
<protein>
    <submittedName>
        <fullName evidence="1">Minor tail protein</fullName>
    </submittedName>
</protein>
<keyword evidence="2" id="KW-1185">Reference proteome</keyword>
<dbReference type="EMBL" id="MZ501266">
    <property type="protein sequence ID" value="QZA70463.1"/>
    <property type="molecule type" value="Genomic_DNA"/>
</dbReference>
<accession>A0AAE7X0P9</accession>
<evidence type="ECO:0000313" key="1">
    <source>
        <dbReference type="EMBL" id="QZA70463.1"/>
    </source>
</evidence>
<gene>
    <name evidence="1" type="primary">50</name>
    <name evidence="1" type="ORF">AH03_50</name>
</gene>